<accession>T1L4Z4</accession>
<dbReference type="Proteomes" id="UP000015104">
    <property type="component" value="Unassembled WGS sequence"/>
</dbReference>
<reference evidence="1" key="2">
    <citation type="submission" date="2015-06" db="UniProtKB">
        <authorList>
            <consortium name="EnsemblMetazoa"/>
        </authorList>
    </citation>
    <scope>IDENTIFICATION</scope>
</reference>
<evidence type="ECO:0000313" key="2">
    <source>
        <dbReference type="Proteomes" id="UP000015104"/>
    </source>
</evidence>
<organism evidence="1 2">
    <name type="scientific">Tetranychus urticae</name>
    <name type="common">Two-spotted spider mite</name>
    <dbReference type="NCBI Taxonomy" id="32264"/>
    <lineage>
        <taxon>Eukaryota</taxon>
        <taxon>Metazoa</taxon>
        <taxon>Ecdysozoa</taxon>
        <taxon>Arthropoda</taxon>
        <taxon>Chelicerata</taxon>
        <taxon>Arachnida</taxon>
        <taxon>Acari</taxon>
        <taxon>Acariformes</taxon>
        <taxon>Trombidiformes</taxon>
        <taxon>Prostigmata</taxon>
        <taxon>Eleutherengona</taxon>
        <taxon>Raphignathae</taxon>
        <taxon>Tetranychoidea</taxon>
        <taxon>Tetranychidae</taxon>
        <taxon>Tetranychus</taxon>
    </lineage>
</organism>
<name>T1L4Z4_TETUR</name>
<evidence type="ECO:0000313" key="1">
    <source>
        <dbReference type="EnsemblMetazoa" id="tetur41g00650.1"/>
    </source>
</evidence>
<keyword evidence="2" id="KW-1185">Reference proteome</keyword>
<dbReference type="AlphaFoldDB" id="T1L4Z4"/>
<dbReference type="EMBL" id="CAEY01001179">
    <property type="status" value="NOT_ANNOTATED_CDS"/>
    <property type="molecule type" value="Genomic_DNA"/>
</dbReference>
<dbReference type="HOGENOM" id="CLU_2402521_0_0_1"/>
<proteinExistence type="predicted"/>
<reference evidence="2" key="1">
    <citation type="submission" date="2011-08" db="EMBL/GenBank/DDBJ databases">
        <authorList>
            <person name="Rombauts S."/>
        </authorList>
    </citation>
    <scope>NUCLEOTIDE SEQUENCE</scope>
    <source>
        <strain evidence="2">London</strain>
    </source>
</reference>
<sequence length="93" mass="10268">MGCVLSRNSINPNLVAHQIINGTGFDEWPTYSFEGFTRSCYCGKACSHGFNGVNSGCQTVRTKRTINKTNIGAIKRRHSFGHPARAIFALFND</sequence>
<dbReference type="EnsemblMetazoa" id="tetur41g00650.1">
    <property type="protein sequence ID" value="tetur41g00650.1"/>
    <property type="gene ID" value="tetur41g00650"/>
</dbReference>
<protein>
    <submittedName>
        <fullName evidence="1">Uncharacterized protein</fullName>
    </submittedName>
</protein>